<dbReference type="Pfam" id="PF14791">
    <property type="entry name" value="DNA_pol_B_thumb"/>
    <property type="match status" value="1"/>
</dbReference>
<dbReference type="SUPFAM" id="SSF47802">
    <property type="entry name" value="DNA polymerase beta, N-terminal domain-like"/>
    <property type="match status" value="1"/>
</dbReference>
<evidence type="ECO:0000313" key="26">
    <source>
        <dbReference type="Proteomes" id="UP000440096"/>
    </source>
</evidence>
<comment type="catalytic activity">
    <reaction evidence="18">
        <text>2'-deoxyribonucleotide-(2'-deoxyribose 5'-phosphate)-2'-deoxyribonucleotide-DNA = a 3'-end 2'-deoxyribonucleotide-(2,3-dehydro-2,3-deoxyribose 5'-phosphate)-DNA + a 5'-end 5'-phospho-2'-deoxyribonucleoside-DNA + H(+)</text>
        <dbReference type="Rhea" id="RHEA:66592"/>
        <dbReference type="Rhea" id="RHEA-COMP:13180"/>
        <dbReference type="Rhea" id="RHEA-COMP:16897"/>
        <dbReference type="Rhea" id="RHEA-COMP:17067"/>
        <dbReference type="ChEBI" id="CHEBI:15378"/>
        <dbReference type="ChEBI" id="CHEBI:136412"/>
        <dbReference type="ChEBI" id="CHEBI:157695"/>
        <dbReference type="ChEBI" id="CHEBI:167181"/>
        <dbReference type="EC" id="4.2.99.18"/>
    </reaction>
</comment>
<feature type="domain" description="DNA-directed DNA polymerase X" evidence="24">
    <location>
        <begin position="3"/>
        <end position="316"/>
    </location>
</feature>
<dbReference type="InterPro" id="IPR037160">
    <property type="entry name" value="DNA_Pol_thumb_sf"/>
</dbReference>
<dbReference type="Gene3D" id="3.30.210.10">
    <property type="entry name" value="DNA polymerase, thumb domain"/>
    <property type="match status" value="1"/>
</dbReference>
<dbReference type="PRINTS" id="PR00870">
    <property type="entry name" value="DNAPOLXBETA"/>
</dbReference>
<dbReference type="EMBL" id="WMBA01000034">
    <property type="protein sequence ID" value="MTD56470.1"/>
    <property type="molecule type" value="Genomic_DNA"/>
</dbReference>
<evidence type="ECO:0000256" key="19">
    <source>
        <dbReference type="ARBA" id="ARBA00044678"/>
    </source>
</evidence>
<comment type="subcellular location">
    <subcellularLocation>
        <location evidence="2">Cytoplasm</location>
    </subcellularLocation>
</comment>
<dbReference type="SUPFAM" id="SSF158702">
    <property type="entry name" value="Sec63 N-terminal domain-like"/>
    <property type="match status" value="1"/>
</dbReference>
<dbReference type="SUPFAM" id="SSF89550">
    <property type="entry name" value="PHP domain-like"/>
    <property type="match status" value="1"/>
</dbReference>
<evidence type="ECO:0000256" key="8">
    <source>
        <dbReference type="ARBA" id="ARBA00022679"/>
    </source>
</evidence>
<dbReference type="GO" id="GO:0003887">
    <property type="term" value="F:DNA-directed DNA polymerase activity"/>
    <property type="evidence" value="ECO:0007669"/>
    <property type="project" value="UniProtKB-KW"/>
</dbReference>
<dbReference type="InterPro" id="IPR004013">
    <property type="entry name" value="PHP_dom"/>
</dbReference>
<evidence type="ECO:0000256" key="6">
    <source>
        <dbReference type="ARBA" id="ARBA00022481"/>
    </source>
</evidence>
<dbReference type="RefSeq" id="WP_154758617.1">
    <property type="nucleotide sequence ID" value="NZ_WMBA01000034.1"/>
</dbReference>
<evidence type="ECO:0000259" key="23">
    <source>
        <dbReference type="SMART" id="SM00481"/>
    </source>
</evidence>
<evidence type="ECO:0000259" key="24">
    <source>
        <dbReference type="SMART" id="SM00483"/>
    </source>
</evidence>
<comment type="cofactor">
    <cofactor evidence="1">
        <name>Mg(2+)</name>
        <dbReference type="ChEBI" id="CHEBI:18420"/>
    </cofactor>
</comment>
<gene>
    <name evidence="25" type="primary">polX</name>
    <name evidence="25" type="ORF">GKO32_21190</name>
</gene>
<dbReference type="Pfam" id="PF14716">
    <property type="entry name" value="HHH_8"/>
    <property type="match status" value="1"/>
</dbReference>
<evidence type="ECO:0000256" key="7">
    <source>
        <dbReference type="ARBA" id="ARBA00022634"/>
    </source>
</evidence>
<evidence type="ECO:0000256" key="1">
    <source>
        <dbReference type="ARBA" id="ARBA00001946"/>
    </source>
</evidence>
<evidence type="ECO:0000313" key="25">
    <source>
        <dbReference type="EMBL" id="MTD56470.1"/>
    </source>
</evidence>
<dbReference type="Proteomes" id="UP000440096">
    <property type="component" value="Unassembled WGS sequence"/>
</dbReference>
<name>A0A6N7Z6M9_9PSEU</name>
<keyword evidence="25" id="KW-0540">Nuclease</keyword>
<dbReference type="Pfam" id="PF14520">
    <property type="entry name" value="HHH_5"/>
    <property type="match status" value="1"/>
</dbReference>
<reference evidence="25 26" key="1">
    <citation type="submission" date="2019-11" db="EMBL/GenBank/DDBJ databases">
        <title>Draft genome of Amycolatopsis RM579.</title>
        <authorList>
            <person name="Duangmal K."/>
            <person name="Mingma R."/>
        </authorList>
    </citation>
    <scope>NUCLEOTIDE SEQUENCE [LARGE SCALE GENOMIC DNA]</scope>
    <source>
        <strain evidence="25 26">RM579</strain>
    </source>
</reference>
<dbReference type="SMART" id="SM00481">
    <property type="entry name" value="POLIIIAc"/>
    <property type="match status" value="1"/>
</dbReference>
<dbReference type="InterPro" id="IPR010996">
    <property type="entry name" value="HHH_MUS81"/>
</dbReference>
<evidence type="ECO:0000256" key="5">
    <source>
        <dbReference type="ARBA" id="ARBA00020020"/>
    </source>
</evidence>
<keyword evidence="9" id="KW-0548">Nucleotidyltransferase</keyword>
<dbReference type="GO" id="GO:0005829">
    <property type="term" value="C:cytosol"/>
    <property type="evidence" value="ECO:0007669"/>
    <property type="project" value="TreeGrafter"/>
</dbReference>
<dbReference type="Pfam" id="PF02811">
    <property type="entry name" value="PHP"/>
    <property type="match status" value="1"/>
</dbReference>
<dbReference type="Gene3D" id="3.30.460.10">
    <property type="entry name" value="Beta Polymerase, domain 2"/>
    <property type="match status" value="1"/>
</dbReference>
<keyword evidence="25" id="KW-0378">Hydrolase</keyword>
<keyword evidence="8" id="KW-0808">Transferase</keyword>
<feature type="domain" description="Helix-hairpin-helix DNA-binding motif class 1" evidence="22">
    <location>
        <begin position="92"/>
        <end position="111"/>
    </location>
</feature>
<dbReference type="AlphaFoldDB" id="A0A6N7Z6M9"/>
<evidence type="ECO:0000256" key="12">
    <source>
        <dbReference type="ARBA" id="ARBA00022843"/>
    </source>
</evidence>
<dbReference type="InterPro" id="IPR047967">
    <property type="entry name" value="PolX_PHP"/>
</dbReference>
<dbReference type="InterPro" id="IPR027421">
    <property type="entry name" value="DNA_pol_lamdba_lyase_dom_sf"/>
</dbReference>
<keyword evidence="7" id="KW-0237">DNA synthesis</keyword>
<dbReference type="InterPro" id="IPR002054">
    <property type="entry name" value="DNA-dir_DNA_pol_X"/>
</dbReference>
<dbReference type="NCBIfam" id="NF006375">
    <property type="entry name" value="PRK08609.1"/>
    <property type="match status" value="1"/>
</dbReference>
<keyword evidence="11" id="KW-0227">DNA damage</keyword>
<evidence type="ECO:0000256" key="11">
    <source>
        <dbReference type="ARBA" id="ARBA00022763"/>
    </source>
</evidence>
<dbReference type="InterPro" id="IPR016195">
    <property type="entry name" value="Pol/histidinol_Pase-like"/>
</dbReference>
<evidence type="ECO:0000256" key="21">
    <source>
        <dbReference type="ARBA" id="ARBA00049244"/>
    </source>
</evidence>
<dbReference type="GO" id="GO:0004527">
    <property type="term" value="F:exonuclease activity"/>
    <property type="evidence" value="ECO:0007669"/>
    <property type="project" value="UniProtKB-KW"/>
</dbReference>
<dbReference type="PANTHER" id="PTHR36928">
    <property type="entry name" value="PHOSPHATASE YCDX-RELATED"/>
    <property type="match status" value="1"/>
</dbReference>
<dbReference type="Gene3D" id="1.10.150.110">
    <property type="entry name" value="DNA polymerase beta, N-terminal domain-like"/>
    <property type="match status" value="1"/>
</dbReference>
<dbReference type="GO" id="GO:0042578">
    <property type="term" value="F:phosphoric ester hydrolase activity"/>
    <property type="evidence" value="ECO:0007669"/>
    <property type="project" value="TreeGrafter"/>
</dbReference>
<dbReference type="InterPro" id="IPR022311">
    <property type="entry name" value="PolX-like"/>
</dbReference>
<feature type="domain" description="Helix-hairpin-helix DNA-binding motif class 1" evidence="22">
    <location>
        <begin position="127"/>
        <end position="146"/>
    </location>
</feature>
<keyword evidence="6" id="KW-0488">Methylation</keyword>
<dbReference type="InterPro" id="IPR002008">
    <property type="entry name" value="DNA_pol_X_beta-like"/>
</dbReference>
<dbReference type="CDD" id="cd07436">
    <property type="entry name" value="PHP_PolX"/>
    <property type="match status" value="1"/>
</dbReference>
<evidence type="ECO:0000256" key="13">
    <source>
        <dbReference type="ARBA" id="ARBA00022932"/>
    </source>
</evidence>
<keyword evidence="13" id="KW-0239">DNA-directed DNA polymerase</keyword>
<evidence type="ECO:0000256" key="3">
    <source>
        <dbReference type="ARBA" id="ARBA00012417"/>
    </source>
</evidence>
<dbReference type="InterPro" id="IPR003141">
    <property type="entry name" value="Pol/His_phosphatase_N"/>
</dbReference>
<accession>A0A6N7Z6M9</accession>
<dbReference type="SUPFAM" id="SSF81301">
    <property type="entry name" value="Nucleotidyltransferase"/>
    <property type="match status" value="1"/>
</dbReference>
<comment type="catalytic activity">
    <reaction evidence="21">
        <text>DNA(n) + a 2'-deoxyribonucleoside 5'-triphosphate = DNA(n+1) + diphosphate</text>
        <dbReference type="Rhea" id="RHEA:22508"/>
        <dbReference type="Rhea" id="RHEA-COMP:17339"/>
        <dbReference type="Rhea" id="RHEA-COMP:17340"/>
        <dbReference type="ChEBI" id="CHEBI:33019"/>
        <dbReference type="ChEBI" id="CHEBI:61560"/>
        <dbReference type="ChEBI" id="CHEBI:173112"/>
        <dbReference type="EC" id="2.7.7.7"/>
    </reaction>
</comment>
<dbReference type="OrthoDB" id="9808747at2"/>
<evidence type="ECO:0000256" key="9">
    <source>
        <dbReference type="ARBA" id="ARBA00022695"/>
    </source>
</evidence>
<evidence type="ECO:0000256" key="4">
    <source>
        <dbReference type="ARBA" id="ARBA00012720"/>
    </source>
</evidence>
<feature type="domain" description="Helix-hairpin-helix DNA-binding motif class 1" evidence="22">
    <location>
        <begin position="52"/>
        <end position="71"/>
    </location>
</feature>
<comment type="catalytic activity">
    <reaction evidence="19">
        <text>a 5'-end 2'-deoxyribose-2'-deoxyribonucleotide-DNA = (2E,4S)-4-hydroxypenten-2-al-5-phosphate + a 5'-end 5'-phospho-2'-deoxyribonucleoside-DNA + H(+)</text>
        <dbReference type="Rhea" id="RHEA:76255"/>
        <dbReference type="Rhea" id="RHEA-COMP:13180"/>
        <dbReference type="Rhea" id="RHEA-COMP:18657"/>
        <dbReference type="ChEBI" id="CHEBI:15378"/>
        <dbReference type="ChEBI" id="CHEBI:136412"/>
        <dbReference type="ChEBI" id="CHEBI:195194"/>
        <dbReference type="ChEBI" id="CHEBI:195195"/>
    </reaction>
</comment>
<proteinExistence type="predicted"/>
<evidence type="ECO:0000256" key="17">
    <source>
        <dbReference type="ARBA" id="ARBA00035726"/>
    </source>
</evidence>
<keyword evidence="14" id="KW-0915">Sodium</keyword>
<comment type="caution">
    <text evidence="25">The sequence shown here is derived from an EMBL/GenBank/DDBJ whole genome shotgun (WGS) entry which is preliminary data.</text>
</comment>
<dbReference type="GO" id="GO:0003677">
    <property type="term" value="F:DNA binding"/>
    <property type="evidence" value="ECO:0007669"/>
    <property type="project" value="InterPro"/>
</dbReference>
<sequence length="577" mass="63876">MPRVNEEVEALLREYADLLAITGGDAFKARAYEKAARAVAGHHQDLATLDLKQLQAIPGVGRSIAGKIAEYLEHGQVAVIEQARARIPAGVRALTEIPTLGPKKAMLLYEELGISSIEQLVDAIGQERLNDLKGFGPKTAENILHGVDLLRSSGGRVLIDVAMELAEEIVARLSTVDGCERCTHAGSLRRFRETIGDVDILAAATDSAPLMAAFRELDLVTEVIASGEKKTSIRTTRGLQVDLRVVPPDSWGAALQYFTGSQAHNIRTREIAVHAKLKLSEYGLFDVETGDLVVSRTEEDVYERLGLPWIPPPLREDRGEIEAALRGELPDLVGEKDLRGDLHTHTDLTDGIASLEEMLEAAAARGYRYYAITDHAPNLVMQRMTDEKMLAQRERVRELDRAYRGMRLLHGTELNIDPDGDVDWPAEFLAGFNLCVASVHSAFTQSRADTTRRLVRACENPHVNILGHLTGRQIGHRAPIDADFDEVFRACARTGTALEVNSFPDRLDVRDEHILHAKRYGVKFAIDSDAHSIRDLAQIRYGVGTAQRGWLTADDVINTWPLTRLQKFLRKPNVRDA</sequence>
<evidence type="ECO:0000256" key="18">
    <source>
        <dbReference type="ARBA" id="ARBA00044632"/>
    </source>
</evidence>
<dbReference type="SMART" id="SM00278">
    <property type="entry name" value="HhH1"/>
    <property type="match status" value="3"/>
</dbReference>
<keyword evidence="10" id="KW-0235">DNA replication</keyword>
<keyword evidence="25" id="KW-0269">Exonuclease</keyword>
<evidence type="ECO:0000259" key="22">
    <source>
        <dbReference type="SMART" id="SM00278"/>
    </source>
</evidence>
<dbReference type="CDD" id="cd00141">
    <property type="entry name" value="NT_POLXc"/>
    <property type="match status" value="1"/>
</dbReference>
<organism evidence="25 26">
    <name type="scientific">Amycolatopsis pithecellobii</name>
    <dbReference type="NCBI Taxonomy" id="664692"/>
    <lineage>
        <taxon>Bacteria</taxon>
        <taxon>Bacillati</taxon>
        <taxon>Actinomycetota</taxon>
        <taxon>Actinomycetes</taxon>
        <taxon>Pseudonocardiales</taxon>
        <taxon>Pseudonocardiaceae</taxon>
        <taxon>Amycolatopsis</taxon>
    </lineage>
</organism>
<evidence type="ECO:0000256" key="15">
    <source>
        <dbReference type="ARBA" id="ARBA00023204"/>
    </source>
</evidence>
<evidence type="ECO:0000256" key="14">
    <source>
        <dbReference type="ARBA" id="ARBA00023053"/>
    </source>
</evidence>
<dbReference type="GO" id="GO:0008270">
    <property type="term" value="F:zinc ion binding"/>
    <property type="evidence" value="ECO:0007669"/>
    <property type="project" value="TreeGrafter"/>
</dbReference>
<dbReference type="EC" id="4.2.99.18" evidence="4"/>
<dbReference type="GO" id="GO:0006281">
    <property type="term" value="P:DNA repair"/>
    <property type="evidence" value="ECO:0007669"/>
    <property type="project" value="UniProtKB-KW"/>
</dbReference>
<dbReference type="SMART" id="SM00483">
    <property type="entry name" value="POLXc"/>
    <property type="match status" value="1"/>
</dbReference>
<dbReference type="PIRSF" id="PIRSF005047">
    <property type="entry name" value="UCP005047_YshC"/>
    <property type="match status" value="1"/>
</dbReference>
<evidence type="ECO:0000256" key="10">
    <source>
        <dbReference type="ARBA" id="ARBA00022705"/>
    </source>
</evidence>
<dbReference type="PANTHER" id="PTHR36928:SF1">
    <property type="entry name" value="PHOSPHATASE YCDX-RELATED"/>
    <property type="match status" value="1"/>
</dbReference>
<keyword evidence="15" id="KW-0234">DNA repair</keyword>
<dbReference type="GO" id="GO:0140078">
    <property type="term" value="F:class I DNA-(apurinic or apyrimidinic site) endonuclease activity"/>
    <property type="evidence" value="ECO:0007669"/>
    <property type="project" value="UniProtKB-EC"/>
</dbReference>
<dbReference type="InterPro" id="IPR050243">
    <property type="entry name" value="PHP_phosphatase"/>
</dbReference>
<feature type="domain" description="Polymerase/histidinol phosphatase N-terminal" evidence="23">
    <location>
        <begin position="340"/>
        <end position="418"/>
    </location>
</feature>
<dbReference type="InterPro" id="IPR043519">
    <property type="entry name" value="NT_sf"/>
</dbReference>
<comment type="function">
    <text evidence="20">Repair polymerase that plays a key role in base-excision repair. During this process, the damaged base is excised by specific DNA glycosylases, the DNA backbone is nicked at the abasic site by an apurinic/apyrimidic (AP) endonuclease, and POLB removes 5'-deoxyribose-phosphate from the preincised AP site acting as a 5'-deoxyribose-phosphate lyase (5'-dRP lyase); through its DNA polymerase activity, it adds one nucleotide to the 3' end of the arising single-nucleotide gap. Conducts 'gap-filling' DNA synthesis in a stepwise distributive fashion rather than in a processive fashion as for other DNA polymerases. It is also able to cleave sugar-phosphate bonds 3' to an intact AP site, acting as an AP lyase.</text>
</comment>
<dbReference type="InterPro" id="IPR003583">
    <property type="entry name" value="Hlx-hairpin-Hlx_DNA-bd_motif"/>
</dbReference>
<evidence type="ECO:0000256" key="2">
    <source>
        <dbReference type="ARBA" id="ARBA00004496"/>
    </source>
</evidence>
<keyword evidence="26" id="KW-1185">Reference proteome</keyword>
<dbReference type="Gene3D" id="1.10.150.20">
    <property type="entry name" value="5' to 3' exonuclease, C-terminal subdomain"/>
    <property type="match status" value="1"/>
</dbReference>
<evidence type="ECO:0000256" key="16">
    <source>
        <dbReference type="ARBA" id="ARBA00035717"/>
    </source>
</evidence>
<protein>
    <recommendedName>
        <fullName evidence="5">DNA polymerase beta</fullName>
        <ecNumber evidence="3">2.7.7.7</ecNumber>
        <ecNumber evidence="4">4.2.99.18</ecNumber>
    </recommendedName>
    <alternativeName>
        <fullName evidence="16">5'-deoxyribose-phosphate lyase</fullName>
    </alternativeName>
    <alternativeName>
        <fullName evidence="17">AP lyase</fullName>
    </alternativeName>
</protein>
<evidence type="ECO:0000256" key="20">
    <source>
        <dbReference type="ARBA" id="ARBA00045548"/>
    </source>
</evidence>
<dbReference type="EC" id="2.7.7.7" evidence="3"/>
<dbReference type="InterPro" id="IPR029398">
    <property type="entry name" value="PolB_thumb"/>
</dbReference>
<keyword evidence="12" id="KW-0832">Ubl conjugation</keyword>
<dbReference type="Gene3D" id="3.20.20.140">
    <property type="entry name" value="Metal-dependent hydrolases"/>
    <property type="match status" value="1"/>
</dbReference>